<feature type="domain" description="Integrase catalytic" evidence="9">
    <location>
        <begin position="758"/>
        <end position="923"/>
    </location>
</feature>
<evidence type="ECO:0000256" key="4">
    <source>
        <dbReference type="ARBA" id="ARBA00022759"/>
    </source>
</evidence>
<feature type="compositionally biased region" description="Basic and acidic residues" evidence="8">
    <location>
        <begin position="1080"/>
        <end position="1093"/>
    </location>
</feature>
<dbReference type="GO" id="GO:0004519">
    <property type="term" value="F:endonuclease activity"/>
    <property type="evidence" value="ECO:0007669"/>
    <property type="project" value="UniProtKB-KW"/>
</dbReference>
<keyword evidence="1" id="KW-0808">Transferase</keyword>
<keyword evidence="4" id="KW-0255">Endonuclease</keyword>
<reference evidence="10" key="1">
    <citation type="journal article" date="2010" name="Science">
        <title>Plasticity of animal genome architecture unmasked by rapid evolution of a pelagic tunicate.</title>
        <authorList>
            <person name="Denoeud F."/>
            <person name="Henriet S."/>
            <person name="Mungpakdee S."/>
            <person name="Aury J.M."/>
            <person name="Da Silva C."/>
            <person name="Brinkmann H."/>
            <person name="Mikhaleva J."/>
            <person name="Olsen L.C."/>
            <person name="Jubin C."/>
            <person name="Canestro C."/>
            <person name="Bouquet J.M."/>
            <person name="Danks G."/>
            <person name="Poulain J."/>
            <person name="Campsteijn C."/>
            <person name="Adamski M."/>
            <person name="Cross I."/>
            <person name="Yadetie F."/>
            <person name="Muffato M."/>
            <person name="Louis A."/>
            <person name="Butcher S."/>
            <person name="Tsagkogeorga G."/>
            <person name="Konrad A."/>
            <person name="Singh S."/>
            <person name="Jensen M.F."/>
            <person name="Cong E.H."/>
            <person name="Eikeseth-Otteraa H."/>
            <person name="Noel B."/>
            <person name="Anthouard V."/>
            <person name="Porcel B.M."/>
            <person name="Kachouri-Lafond R."/>
            <person name="Nishino A."/>
            <person name="Ugolini M."/>
            <person name="Chourrout P."/>
            <person name="Nishida H."/>
            <person name="Aasland R."/>
            <person name="Huzurbazar S."/>
            <person name="Westhof E."/>
            <person name="Delsuc F."/>
            <person name="Lehrach H."/>
            <person name="Reinhardt R."/>
            <person name="Weissenbach J."/>
            <person name="Roy S.W."/>
            <person name="Artiguenave F."/>
            <person name="Postlethwait J.H."/>
            <person name="Manak J.R."/>
            <person name="Thompson E.M."/>
            <person name="Jaillon O."/>
            <person name="Du Pasquier L."/>
            <person name="Boudinot P."/>
            <person name="Liberles D.A."/>
            <person name="Volff J.N."/>
            <person name="Philippe H."/>
            <person name="Lenhard B."/>
            <person name="Roest Crollius H."/>
            <person name="Wincker P."/>
            <person name="Chourrout D."/>
        </authorList>
    </citation>
    <scope>NUCLEOTIDE SEQUENCE [LARGE SCALE GENOMIC DNA]</scope>
</reference>
<protein>
    <recommendedName>
        <fullName evidence="7">Gypsy retrotransposon integrase-like protein 1</fullName>
    </recommendedName>
</protein>
<proteinExistence type="predicted"/>
<dbReference type="GO" id="GO:0016787">
    <property type="term" value="F:hydrolase activity"/>
    <property type="evidence" value="ECO:0007669"/>
    <property type="project" value="UniProtKB-KW"/>
</dbReference>
<dbReference type="Gene3D" id="3.30.70.270">
    <property type="match status" value="2"/>
</dbReference>
<dbReference type="CDD" id="cd09274">
    <property type="entry name" value="RNase_HI_RT_Ty3"/>
    <property type="match status" value="1"/>
</dbReference>
<dbReference type="PROSITE" id="PS50994">
    <property type="entry name" value="INTEGRASE"/>
    <property type="match status" value="1"/>
</dbReference>
<keyword evidence="3" id="KW-0540">Nuclease</keyword>
<keyword evidence="5" id="KW-0378">Hydrolase</keyword>
<accession>E4WVQ5</accession>
<evidence type="ECO:0000256" key="1">
    <source>
        <dbReference type="ARBA" id="ARBA00022679"/>
    </source>
</evidence>
<dbReference type="Gene3D" id="1.10.340.70">
    <property type="match status" value="1"/>
</dbReference>
<keyword evidence="11" id="KW-1185">Reference proteome</keyword>
<dbReference type="InterPro" id="IPR036397">
    <property type="entry name" value="RNaseH_sf"/>
</dbReference>
<dbReference type="SUPFAM" id="SSF56672">
    <property type="entry name" value="DNA/RNA polymerases"/>
    <property type="match status" value="1"/>
</dbReference>
<dbReference type="Gene3D" id="3.10.20.370">
    <property type="match status" value="1"/>
</dbReference>
<dbReference type="InParanoid" id="E4WVQ5"/>
<dbReference type="GO" id="GO:0003676">
    <property type="term" value="F:nucleic acid binding"/>
    <property type="evidence" value="ECO:0007669"/>
    <property type="project" value="InterPro"/>
</dbReference>
<dbReference type="InterPro" id="IPR041588">
    <property type="entry name" value="Integrase_H2C2"/>
</dbReference>
<dbReference type="InterPro" id="IPR001584">
    <property type="entry name" value="Integrase_cat-core"/>
</dbReference>
<evidence type="ECO:0000259" key="9">
    <source>
        <dbReference type="PROSITE" id="PS50994"/>
    </source>
</evidence>
<dbReference type="Gene3D" id="3.10.10.10">
    <property type="entry name" value="HIV Type 1 Reverse Transcriptase, subunit A, domain 1"/>
    <property type="match status" value="1"/>
</dbReference>
<dbReference type="InterPro" id="IPR043128">
    <property type="entry name" value="Rev_trsase/Diguanyl_cyclase"/>
</dbReference>
<dbReference type="SUPFAM" id="SSF53098">
    <property type="entry name" value="Ribonuclease H-like"/>
    <property type="match status" value="1"/>
</dbReference>
<dbReference type="PANTHER" id="PTHR37984">
    <property type="entry name" value="PROTEIN CBG26694"/>
    <property type="match status" value="1"/>
</dbReference>
<dbReference type="AlphaFoldDB" id="E4WVQ5"/>
<keyword evidence="2" id="KW-0548">Nucleotidyltransferase</keyword>
<dbReference type="OrthoDB" id="8061593at2759"/>
<dbReference type="GO" id="GO:0003964">
    <property type="term" value="F:RNA-directed DNA polymerase activity"/>
    <property type="evidence" value="ECO:0007669"/>
    <property type="project" value="UniProtKB-KW"/>
</dbReference>
<evidence type="ECO:0000256" key="7">
    <source>
        <dbReference type="ARBA" id="ARBA00039658"/>
    </source>
</evidence>
<organism evidence="10">
    <name type="scientific">Oikopleura dioica</name>
    <name type="common">Tunicate</name>
    <dbReference type="NCBI Taxonomy" id="34765"/>
    <lineage>
        <taxon>Eukaryota</taxon>
        <taxon>Metazoa</taxon>
        <taxon>Chordata</taxon>
        <taxon>Tunicata</taxon>
        <taxon>Appendicularia</taxon>
        <taxon>Copelata</taxon>
        <taxon>Oikopleuridae</taxon>
        <taxon>Oikopleura</taxon>
    </lineage>
</organism>
<sequence>MKISVAKRLKLKIESTEQRISGVGSSNNRCVGQTVTDIKIGHHGIWKKTLIFLVPDEQLGIPLIIGRDPLHNRSTKISSNLENRTLFFRGRNGWCRVPFISDPLHENFDSKNDSHGSYNLVDLSTPDLLNSVNELGIDINVNAPTDQVRQMAQLMLKHKSVFSCEARPIGNFSKFVARIDTEPNKTIHVPQYRLPVAFEKSISEEIEKLAKLKVIVPVEDNQGWNTPLGGVRKPDGSVRLVLNFKVTLNKILVRDDNFSIPDMEVQSRVPPGNVFFMSLDVSKGYWNIRVREQDQIKLSICNAVDEALCLLNKAGFVVNPKKCSILYPECRWLGRLVSSEGMRADPENVSAIQRLESPTTYRGLQSLLGALNWIRSFASVKVGDNIAEENFSHIIKPITELLKINTPRGKFTWTQEAEDSFVRVKAKLQDGSMVHFPDFKKPFILVTDASKLALGYVLMQPIANKCCIVRLNSKTLNPAQQNYSTTEREALGIVWAVEDCKSFLRGVSFVIRTDHQALTFLDCKVPKNDKCARWANILSVYDFVVQYIPGADNHIADFLSRPDGKGAGPVKRTDDDVKLAGRFEKFHQWQIYIPSWVKPGSPPKTFLNGDDLTIPEDFVAALSRSEPSICVKMLAKVASAQFDDPVVSNLLDAIDREYTPKQDEQCEETKWLYNRRKNFSRCESTGALSVNDMLYIPPSLRPEVLQSYHDSCAHAGANRMMNLTSHLTWPRKAHDIKNYVNSCPCVHRKGGRGQSHQPKIRPTVRGVTIFEKILVDFIDMPPSRAGFRYCLTILDTFSRYLIVVPSRKHRAIDAVNILRDQVFSTFPRPKIISSDRGSHFTSNLNEEFAKEHNTKWKFHCAYHPQSCGALEVQHRVLKDSIFVAVHSQNKDWPTVLPEVVRILNSLPNAATKTSPFEMVFGVKPDLSEFDLPRETAEVTPSEYLKKKAADRKLLYERVSMCQEKTDATRQRHDGPEIVATDIEAGSQVLIYRPLSATSKRSKLRWIGPYNVVRSNGSVVEIVDAEGKHDFIHRSQVQPFKARPKRLGPLPNFPDLRVPLRRTGVDNVKEPPVVLNPPVDVDMRDLSLPNERRRSNQPSSPRKLWNRR</sequence>
<evidence type="ECO:0000256" key="3">
    <source>
        <dbReference type="ARBA" id="ARBA00022722"/>
    </source>
</evidence>
<evidence type="ECO:0000256" key="6">
    <source>
        <dbReference type="ARBA" id="ARBA00022918"/>
    </source>
</evidence>
<dbReference type="InterPro" id="IPR050951">
    <property type="entry name" value="Retrovirus_Pol_polyprotein"/>
</dbReference>
<evidence type="ECO:0000313" key="10">
    <source>
        <dbReference type="EMBL" id="CBY21208.1"/>
    </source>
</evidence>
<evidence type="ECO:0000256" key="8">
    <source>
        <dbReference type="SAM" id="MobiDB-lite"/>
    </source>
</evidence>
<dbReference type="InterPro" id="IPR012337">
    <property type="entry name" value="RNaseH-like_sf"/>
</dbReference>
<keyword evidence="6" id="KW-0695">RNA-directed DNA polymerase</keyword>
<dbReference type="Proteomes" id="UP000001307">
    <property type="component" value="Unassembled WGS sequence"/>
</dbReference>
<evidence type="ECO:0000256" key="5">
    <source>
        <dbReference type="ARBA" id="ARBA00022801"/>
    </source>
</evidence>
<dbReference type="Pfam" id="PF17917">
    <property type="entry name" value="RT_RNaseH"/>
    <property type="match status" value="1"/>
</dbReference>
<gene>
    <name evidence="10" type="ORF">GSOID_T00008963001</name>
</gene>
<feature type="compositionally biased region" description="Low complexity" evidence="8">
    <location>
        <begin position="1070"/>
        <end position="1079"/>
    </location>
</feature>
<dbReference type="Pfam" id="PF00665">
    <property type="entry name" value="rve"/>
    <property type="match status" value="1"/>
</dbReference>
<dbReference type="GO" id="GO:0015074">
    <property type="term" value="P:DNA integration"/>
    <property type="evidence" value="ECO:0007669"/>
    <property type="project" value="InterPro"/>
</dbReference>
<feature type="region of interest" description="Disordered" evidence="8">
    <location>
        <begin position="1067"/>
        <end position="1107"/>
    </location>
</feature>
<evidence type="ECO:0000313" key="11">
    <source>
        <dbReference type="Proteomes" id="UP000001307"/>
    </source>
</evidence>
<evidence type="ECO:0000256" key="2">
    <source>
        <dbReference type="ARBA" id="ARBA00022695"/>
    </source>
</evidence>
<dbReference type="InterPro" id="IPR041373">
    <property type="entry name" value="RT_RNaseH"/>
</dbReference>
<dbReference type="InterPro" id="IPR043502">
    <property type="entry name" value="DNA/RNA_pol_sf"/>
</dbReference>
<name>E4WVQ5_OIKDI</name>
<dbReference type="Pfam" id="PF17921">
    <property type="entry name" value="Integrase_H2C2"/>
    <property type="match status" value="1"/>
</dbReference>
<dbReference type="Gene3D" id="3.30.420.10">
    <property type="entry name" value="Ribonuclease H-like superfamily/Ribonuclease H"/>
    <property type="match status" value="1"/>
</dbReference>
<dbReference type="PANTHER" id="PTHR37984:SF5">
    <property type="entry name" value="PROTEIN NYNRIN-LIKE"/>
    <property type="match status" value="1"/>
</dbReference>
<dbReference type="EMBL" id="FN653017">
    <property type="protein sequence ID" value="CBY21208.1"/>
    <property type="molecule type" value="Genomic_DNA"/>
</dbReference>